<evidence type="ECO:0000313" key="13">
    <source>
        <dbReference type="Proteomes" id="UP000366065"/>
    </source>
</evidence>
<feature type="transmembrane region" description="Helical" evidence="10">
    <location>
        <begin position="12"/>
        <end position="39"/>
    </location>
</feature>
<evidence type="ECO:0000256" key="4">
    <source>
        <dbReference type="ARBA" id="ARBA00022617"/>
    </source>
</evidence>
<keyword evidence="6 8" id="KW-0560">Oxidoreductase</keyword>
<organism evidence="12 13">
    <name type="scientific">Pandoraea capi</name>
    <dbReference type="NCBI Taxonomy" id="2508286"/>
    <lineage>
        <taxon>Bacteria</taxon>
        <taxon>Pseudomonadati</taxon>
        <taxon>Pseudomonadota</taxon>
        <taxon>Betaproteobacteria</taxon>
        <taxon>Burkholderiales</taxon>
        <taxon>Burkholderiaceae</taxon>
        <taxon>Pandoraea</taxon>
    </lineage>
</organism>
<evidence type="ECO:0000313" key="12">
    <source>
        <dbReference type="EMBL" id="VVE44234.1"/>
    </source>
</evidence>
<comment type="similarity">
    <text evidence="2 8">Belongs to the catalase family.</text>
</comment>
<keyword evidence="10" id="KW-0812">Transmembrane</keyword>
<dbReference type="PIRSF" id="PIRSF000296">
    <property type="entry name" value="SrpA"/>
    <property type="match status" value="1"/>
</dbReference>
<keyword evidence="4 8" id="KW-0349">Heme</keyword>
<dbReference type="Gene3D" id="1.20.1280.120">
    <property type="match status" value="1"/>
</dbReference>
<evidence type="ECO:0000256" key="7">
    <source>
        <dbReference type="ARBA" id="ARBA00023004"/>
    </source>
</evidence>
<comment type="function">
    <text evidence="1">Decomposes hydrogen peroxide into water and oxygen; serves to protect cells from the toxic effects of hydrogen peroxide.</text>
</comment>
<evidence type="ECO:0000256" key="2">
    <source>
        <dbReference type="ARBA" id="ARBA00005329"/>
    </source>
</evidence>
<evidence type="ECO:0000256" key="9">
    <source>
        <dbReference type="SAM" id="MobiDB-lite"/>
    </source>
</evidence>
<feature type="region of interest" description="Disordered" evidence="9">
    <location>
        <begin position="344"/>
        <end position="363"/>
    </location>
</feature>
<dbReference type="InterPro" id="IPR020835">
    <property type="entry name" value="Catalase_sf"/>
</dbReference>
<evidence type="ECO:0000256" key="8">
    <source>
        <dbReference type="PIRNR" id="PIRNR000296"/>
    </source>
</evidence>
<comment type="function">
    <text evidence="8">Has an organic peroxide-dependent peroxidase activity.</text>
</comment>
<keyword evidence="7 8" id="KW-0408">Iron</keyword>
<keyword evidence="10" id="KW-1133">Transmembrane helix</keyword>
<keyword evidence="10" id="KW-0472">Membrane</keyword>
<dbReference type="EMBL" id="CABPRV010000012">
    <property type="protein sequence ID" value="VVE44234.1"/>
    <property type="molecule type" value="Genomic_DNA"/>
</dbReference>
<comment type="cofactor">
    <cofactor evidence="8">
        <name>heme</name>
        <dbReference type="ChEBI" id="CHEBI:30413"/>
    </cofactor>
</comment>
<dbReference type="SMART" id="SM01060">
    <property type="entry name" value="Catalase"/>
    <property type="match status" value="1"/>
</dbReference>
<sequence>MTEPSPSDPRAICVPCRAAAIVAVVGLLAGGFAYAAGWLTPQRLSANTVIDTFETNAGVHEGFRRNHAKGLCVDGYFESNGNAVALSKAAVFAPGRTPVTGRFAIPGPNPTASDNSVPIRSMALMFTQADGQQWRTGMNTTPLFAVRTPEEFYAQLAASRPDPATGKPDPAKLQAFFAAHPDTQAFRDWVKGHPPSSSYANAAYYGINAFYFVDADGQRKAVRWSMQPELPFDTVSDKEKGEANYLAGELFSRLKQGPVRWHLMLTVAQPGDPIDDATRQWPATRQQVDAGTLVLSQATSQDDGACRDINFDPTILPSGIEPSGDPLLAARSAAYALSYKRRTREEALSGAPSVKTSAQGGAQ</sequence>
<dbReference type="InterPro" id="IPR011614">
    <property type="entry name" value="Catalase_core"/>
</dbReference>
<evidence type="ECO:0000259" key="11">
    <source>
        <dbReference type="SMART" id="SM01060"/>
    </source>
</evidence>
<dbReference type="PANTHER" id="PTHR11465">
    <property type="entry name" value="CATALASE"/>
    <property type="match status" value="1"/>
</dbReference>
<proteinExistence type="inferred from homology"/>
<dbReference type="RefSeq" id="WP_246182277.1">
    <property type="nucleotide sequence ID" value="NZ_CABPRV010000012.1"/>
</dbReference>
<feature type="domain" description="Catalase core" evidence="11">
    <location>
        <begin position="33"/>
        <end position="363"/>
    </location>
</feature>
<reference evidence="12 13" key="1">
    <citation type="submission" date="2019-08" db="EMBL/GenBank/DDBJ databases">
        <authorList>
            <person name="Peeters C."/>
        </authorList>
    </citation>
    <scope>NUCLEOTIDE SEQUENCE [LARGE SCALE GENOMIC DNA]</scope>
    <source>
        <strain evidence="12 13">LMG 20602</strain>
    </source>
</reference>
<dbReference type="Pfam" id="PF00199">
    <property type="entry name" value="Catalase"/>
    <property type="match status" value="1"/>
</dbReference>
<dbReference type="Gene3D" id="2.40.180.10">
    <property type="entry name" value="Catalase core domain"/>
    <property type="match status" value="1"/>
</dbReference>
<protein>
    <recommendedName>
        <fullName evidence="8">Catalase-related peroxidase</fullName>
        <ecNumber evidence="8">1.11.1.-</ecNumber>
    </recommendedName>
</protein>
<dbReference type="CDD" id="cd08153">
    <property type="entry name" value="srpA_like"/>
    <property type="match status" value="1"/>
</dbReference>
<evidence type="ECO:0000256" key="6">
    <source>
        <dbReference type="ARBA" id="ARBA00023002"/>
    </source>
</evidence>
<dbReference type="InterPro" id="IPR018028">
    <property type="entry name" value="Catalase"/>
</dbReference>
<keyword evidence="3 8" id="KW-0575">Peroxidase</keyword>
<keyword evidence="13" id="KW-1185">Reference proteome</keyword>
<dbReference type="PROSITE" id="PS51402">
    <property type="entry name" value="CATALASE_3"/>
    <property type="match status" value="1"/>
</dbReference>
<evidence type="ECO:0000256" key="3">
    <source>
        <dbReference type="ARBA" id="ARBA00022559"/>
    </source>
</evidence>
<feature type="compositionally biased region" description="Polar residues" evidence="9">
    <location>
        <begin position="354"/>
        <end position="363"/>
    </location>
</feature>
<keyword evidence="5 8" id="KW-0479">Metal-binding</keyword>
<dbReference type="PANTHER" id="PTHR11465:SF9">
    <property type="entry name" value="CATALASE"/>
    <property type="match status" value="1"/>
</dbReference>
<name>A0ABY6WA45_9BURK</name>
<accession>A0ABY6WA45</accession>
<evidence type="ECO:0000256" key="5">
    <source>
        <dbReference type="ARBA" id="ARBA00022723"/>
    </source>
</evidence>
<evidence type="ECO:0000256" key="1">
    <source>
        <dbReference type="ARBA" id="ARBA00002974"/>
    </source>
</evidence>
<dbReference type="SUPFAM" id="SSF56634">
    <property type="entry name" value="Heme-dependent catalase-like"/>
    <property type="match status" value="1"/>
</dbReference>
<gene>
    <name evidence="12" type="ORF">PCA20602_04328</name>
</gene>
<dbReference type="InterPro" id="IPR024168">
    <property type="entry name" value="Catalase_SrpA-type_pred"/>
</dbReference>
<comment type="caution">
    <text evidence="12">The sequence shown here is derived from an EMBL/GenBank/DDBJ whole genome shotgun (WGS) entry which is preliminary data.</text>
</comment>
<dbReference type="EC" id="1.11.1.-" evidence="8"/>
<dbReference type="Proteomes" id="UP000366065">
    <property type="component" value="Unassembled WGS sequence"/>
</dbReference>
<evidence type="ECO:0000256" key="10">
    <source>
        <dbReference type="SAM" id="Phobius"/>
    </source>
</evidence>